<dbReference type="InterPro" id="IPR018042">
    <property type="entry name" value="Aspartate_kinase_CS"/>
</dbReference>
<dbReference type="HOGENOM" id="CLU_009116_6_4_1"/>
<dbReference type="AlphaFoldDB" id="A0A0A2K0J6"/>
<feature type="domain" description="Aspartate/glutamate/uridylate kinase" evidence="2">
    <location>
        <begin position="10"/>
        <end position="284"/>
    </location>
</feature>
<dbReference type="GO" id="GO:0005829">
    <property type="term" value="C:cytosol"/>
    <property type="evidence" value="ECO:0007669"/>
    <property type="project" value="TreeGrafter"/>
</dbReference>
<dbReference type="Gene3D" id="3.40.1160.10">
    <property type="entry name" value="Acetylglutamate kinase-like"/>
    <property type="match status" value="1"/>
</dbReference>
<dbReference type="VEuPathDB" id="FungiDB:PEXP_032630"/>
<dbReference type="GO" id="GO:0004072">
    <property type="term" value="F:aspartate kinase activity"/>
    <property type="evidence" value="ECO:0007669"/>
    <property type="project" value="InterPro"/>
</dbReference>
<reference evidence="3 4" key="1">
    <citation type="journal article" date="2015" name="Mol. Plant Microbe Interact.">
        <title>Genome, transcriptome, and functional analyses of Penicillium expansum provide new insights into secondary metabolism and pathogenicity.</title>
        <authorList>
            <person name="Ballester A.R."/>
            <person name="Marcet-Houben M."/>
            <person name="Levin E."/>
            <person name="Sela N."/>
            <person name="Selma-Lazaro C."/>
            <person name="Carmona L."/>
            <person name="Wisniewski M."/>
            <person name="Droby S."/>
            <person name="Gonzalez-Candelas L."/>
            <person name="Gabaldon T."/>
        </authorList>
    </citation>
    <scope>NUCLEOTIDE SEQUENCE [LARGE SCALE GENOMIC DNA]</scope>
    <source>
        <strain evidence="3 4">MD-8</strain>
    </source>
</reference>
<evidence type="ECO:0000313" key="4">
    <source>
        <dbReference type="Proteomes" id="UP000030143"/>
    </source>
</evidence>
<dbReference type="RefSeq" id="XP_016602100.1">
    <property type="nucleotide sequence ID" value="XM_016745341.1"/>
</dbReference>
<dbReference type="InterPro" id="IPR045865">
    <property type="entry name" value="ACT-like_dom_sf"/>
</dbReference>
<organism evidence="3 4">
    <name type="scientific">Penicillium expansum</name>
    <name type="common">Blue mold rot fungus</name>
    <dbReference type="NCBI Taxonomy" id="27334"/>
    <lineage>
        <taxon>Eukaryota</taxon>
        <taxon>Fungi</taxon>
        <taxon>Dikarya</taxon>
        <taxon>Ascomycota</taxon>
        <taxon>Pezizomycotina</taxon>
        <taxon>Eurotiomycetes</taxon>
        <taxon>Eurotiomycetidae</taxon>
        <taxon>Eurotiales</taxon>
        <taxon>Aspergillaceae</taxon>
        <taxon>Penicillium</taxon>
    </lineage>
</organism>
<dbReference type="PANTHER" id="PTHR21499">
    <property type="entry name" value="ASPARTATE KINASE"/>
    <property type="match status" value="1"/>
</dbReference>
<dbReference type="Pfam" id="PF00696">
    <property type="entry name" value="AA_kinase"/>
    <property type="match status" value="1"/>
</dbReference>
<dbReference type="InterPro" id="IPR036393">
    <property type="entry name" value="AceGlu_kinase-like_sf"/>
</dbReference>
<dbReference type="GeneID" id="27680761"/>
<sequence length="478" mass="51855">MTIHPAPKEWIVQKYGGTSLGKLLDKVCGAIIPAYLENYNVAVICSALSGTTKANGTTSLLLECLRYAEVVGVESISHINAMIDKVRDAHLDKLQTLRAYSSDTNDLLLSESIVNMVSDCEEVRKFLLAAQGGIPARVINLDNIVAEEFGGSLPNQTAEFERLGVRFYHRLGQRIASMVSRSTDAVPIITGFFGVMPNSLLQCVGRGYSDLCGAMCAAGLAAAEYQIWKEVDGIFTADPSKVPSARVLTTVTAEEVSELTFFGSEVIHPLTMQQLYESEIVLQLKNVLNPCGSGTVIYPSGPEADHQPTKTVQGKSTDVGFMLSNGYHGQSRSRRCPTAITSKEGLILVNVTGSRAIKTQGFLASVFLELERTGLLPDLVTTSERNVSLAIQASNGIFNRNRLVLNLQKFGCVSILENMNIVSVIGQQMRNMVGTAIVKADDAIQAMNVIHARALQVPTHLEQENTFIKGETLFSTSY</sequence>
<evidence type="ECO:0000259" key="2">
    <source>
        <dbReference type="Pfam" id="PF00696"/>
    </source>
</evidence>
<keyword evidence="3" id="KW-0418">Kinase</keyword>
<dbReference type="STRING" id="27334.A0A0A2K0J6"/>
<comment type="caution">
    <text evidence="3">The sequence shown here is derived from an EMBL/GenBank/DDBJ whole genome shotgun (WGS) entry which is preliminary data.</text>
</comment>
<proteinExistence type="inferred from homology"/>
<dbReference type="PIRSF" id="PIRSF000726">
    <property type="entry name" value="Asp_kin"/>
    <property type="match status" value="1"/>
</dbReference>
<keyword evidence="3" id="KW-0808">Transferase</keyword>
<gene>
    <name evidence="3" type="ORF">PEX2_080710</name>
</gene>
<protein>
    <submittedName>
        <fullName evidence="3">Aspartate kinase, monofunctional class</fullName>
    </submittedName>
</protein>
<dbReference type="GO" id="GO:0009090">
    <property type="term" value="P:homoserine biosynthetic process"/>
    <property type="evidence" value="ECO:0007669"/>
    <property type="project" value="TreeGrafter"/>
</dbReference>
<dbReference type="GO" id="GO:0009089">
    <property type="term" value="P:lysine biosynthetic process via diaminopimelate"/>
    <property type="evidence" value="ECO:0007669"/>
    <property type="project" value="InterPro"/>
</dbReference>
<evidence type="ECO:0000256" key="1">
    <source>
        <dbReference type="ARBA" id="ARBA00010122"/>
    </source>
</evidence>
<dbReference type="Proteomes" id="UP000030143">
    <property type="component" value="Unassembled WGS sequence"/>
</dbReference>
<accession>A0A0A2K0J6</accession>
<comment type="similarity">
    <text evidence="1">Belongs to the aspartokinase family.</text>
</comment>
<name>A0A0A2K0J6_PENEN</name>
<dbReference type="InterPro" id="IPR005260">
    <property type="entry name" value="Asp_kin_monofn"/>
</dbReference>
<evidence type="ECO:0000313" key="3">
    <source>
        <dbReference type="EMBL" id="KGO61217.1"/>
    </source>
</evidence>
<keyword evidence="4" id="KW-1185">Reference proteome</keyword>
<dbReference type="Gene3D" id="3.30.70.260">
    <property type="match status" value="2"/>
</dbReference>
<dbReference type="SUPFAM" id="SSF53633">
    <property type="entry name" value="Carbamate kinase-like"/>
    <property type="match status" value="1"/>
</dbReference>
<dbReference type="SUPFAM" id="SSF55021">
    <property type="entry name" value="ACT-like"/>
    <property type="match status" value="1"/>
</dbReference>
<dbReference type="EMBL" id="JQFZ01000049">
    <property type="protein sequence ID" value="KGO61217.1"/>
    <property type="molecule type" value="Genomic_DNA"/>
</dbReference>
<dbReference type="PROSITE" id="PS00324">
    <property type="entry name" value="ASPARTOKINASE"/>
    <property type="match status" value="1"/>
</dbReference>
<dbReference type="InterPro" id="IPR001048">
    <property type="entry name" value="Asp/Glu/Uridylate_kinase"/>
</dbReference>
<dbReference type="PANTHER" id="PTHR21499:SF59">
    <property type="entry name" value="ASPARTOKINASE"/>
    <property type="match status" value="1"/>
</dbReference>